<feature type="region of interest" description="Disordered" evidence="5">
    <location>
        <begin position="1"/>
        <end position="29"/>
    </location>
</feature>
<dbReference type="SUPFAM" id="SSF53163">
    <property type="entry name" value="HybD-like"/>
    <property type="match status" value="1"/>
</dbReference>
<name>K6V5J7_9ACTN</name>
<dbReference type="STRING" id="1108045.GORHZ_135_00730"/>
<dbReference type="Pfam" id="PF01750">
    <property type="entry name" value="HycI"/>
    <property type="match status" value="1"/>
</dbReference>
<dbReference type="OrthoDB" id="1723372at2"/>
<dbReference type="InterPro" id="IPR023430">
    <property type="entry name" value="Pept_HybD-like_dom_sf"/>
</dbReference>
<dbReference type="AlphaFoldDB" id="K6V5J7"/>
<comment type="caution">
    <text evidence="6">The sequence shown here is derived from an EMBL/GenBank/DDBJ whole genome shotgun (WGS) entry which is preliminary data.</text>
</comment>
<protein>
    <submittedName>
        <fullName evidence="6">Putative NiFe-hydrogenase maturation protease</fullName>
    </submittedName>
</protein>
<dbReference type="RefSeq" id="WP_006335052.1">
    <property type="nucleotide sequence ID" value="NZ_BAHC01000135.1"/>
</dbReference>
<keyword evidence="4" id="KW-0378">Hydrolase</keyword>
<evidence type="ECO:0000256" key="4">
    <source>
        <dbReference type="ARBA" id="ARBA00022801"/>
    </source>
</evidence>
<evidence type="ECO:0000256" key="5">
    <source>
        <dbReference type="SAM" id="MobiDB-lite"/>
    </source>
</evidence>
<dbReference type="Proteomes" id="UP000008363">
    <property type="component" value="Unassembled WGS sequence"/>
</dbReference>
<dbReference type="PRINTS" id="PR00446">
    <property type="entry name" value="HYDRGNUPTAKE"/>
</dbReference>
<organism evidence="6 7">
    <name type="scientific">Gordonia rhizosphera NBRC 16068</name>
    <dbReference type="NCBI Taxonomy" id="1108045"/>
    <lineage>
        <taxon>Bacteria</taxon>
        <taxon>Bacillati</taxon>
        <taxon>Actinomycetota</taxon>
        <taxon>Actinomycetes</taxon>
        <taxon>Mycobacteriales</taxon>
        <taxon>Gordoniaceae</taxon>
        <taxon>Gordonia</taxon>
    </lineage>
</organism>
<keyword evidence="3" id="KW-0064">Aspartyl protease</keyword>
<feature type="compositionally biased region" description="Polar residues" evidence="5">
    <location>
        <begin position="1"/>
        <end position="18"/>
    </location>
</feature>
<evidence type="ECO:0000313" key="7">
    <source>
        <dbReference type="Proteomes" id="UP000008363"/>
    </source>
</evidence>
<dbReference type="Gene3D" id="3.40.50.1450">
    <property type="entry name" value="HybD-like"/>
    <property type="match status" value="1"/>
</dbReference>
<dbReference type="InterPro" id="IPR000671">
    <property type="entry name" value="Peptidase_A31"/>
</dbReference>
<sequence>MPPSTASDHTTPARNSAPSDLLADDPNPPEPVDLVVVGCGNLLRGDDALGPLVIRWLWDRRGLHDGVRLVDGGTAGMDVAFALRGAQRVIIVDAANTGSEPGTVFRLPGEQLGDIGPDPGVHTHSFRWDHALGFARWMLGDMCPTDITVYLVEVESLIPADALTPRVQAAAERVVTMITDSYPRAGDLDDPYAEITGDGGLHLDADVAARFFPADSVAARCDGDDLVLYPLHSTAAGGLLLKQRNAAGDRATLIHHVFDDAERALPVGRFPLRWDDDSKTARLRVGDQ</sequence>
<reference evidence="6 7" key="1">
    <citation type="submission" date="2012-08" db="EMBL/GenBank/DDBJ databases">
        <title>Whole genome shotgun sequence of Gordonia rhizosphera NBRC 16068.</title>
        <authorList>
            <person name="Takarada H."/>
            <person name="Isaki S."/>
            <person name="Hosoyama A."/>
            <person name="Tsuchikane K."/>
            <person name="Katsumata H."/>
            <person name="Baba S."/>
            <person name="Ohji S."/>
            <person name="Yamazaki S."/>
            <person name="Fujita N."/>
        </authorList>
    </citation>
    <scope>NUCLEOTIDE SEQUENCE [LARGE SCALE GENOMIC DNA]</scope>
    <source>
        <strain evidence="6 7">NBRC 16068</strain>
    </source>
</reference>
<accession>K6V5J7</accession>
<evidence type="ECO:0000256" key="1">
    <source>
        <dbReference type="ARBA" id="ARBA00006814"/>
    </source>
</evidence>
<dbReference type="PANTHER" id="PTHR30302:SF1">
    <property type="entry name" value="HYDROGENASE 2 MATURATION PROTEASE"/>
    <property type="match status" value="1"/>
</dbReference>
<evidence type="ECO:0000256" key="2">
    <source>
        <dbReference type="ARBA" id="ARBA00022670"/>
    </source>
</evidence>
<evidence type="ECO:0000256" key="3">
    <source>
        <dbReference type="ARBA" id="ARBA00022750"/>
    </source>
</evidence>
<dbReference type="PANTHER" id="PTHR30302">
    <property type="entry name" value="HYDROGENASE 1 MATURATION PROTEASE"/>
    <property type="match status" value="1"/>
</dbReference>
<dbReference type="GO" id="GO:0004190">
    <property type="term" value="F:aspartic-type endopeptidase activity"/>
    <property type="evidence" value="ECO:0007669"/>
    <property type="project" value="UniProtKB-KW"/>
</dbReference>
<dbReference type="GO" id="GO:0008047">
    <property type="term" value="F:enzyme activator activity"/>
    <property type="evidence" value="ECO:0007669"/>
    <property type="project" value="InterPro"/>
</dbReference>
<dbReference type="GO" id="GO:0016485">
    <property type="term" value="P:protein processing"/>
    <property type="evidence" value="ECO:0007669"/>
    <property type="project" value="TreeGrafter"/>
</dbReference>
<keyword evidence="2 6" id="KW-0645">Protease</keyword>
<dbReference type="eggNOG" id="COG0680">
    <property type="taxonomic scope" value="Bacteria"/>
</dbReference>
<gene>
    <name evidence="6" type="ORF">GORHZ_135_00730</name>
</gene>
<dbReference type="EMBL" id="BAHC01000135">
    <property type="protein sequence ID" value="GAB91523.1"/>
    <property type="molecule type" value="Genomic_DNA"/>
</dbReference>
<keyword evidence="7" id="KW-1185">Reference proteome</keyword>
<proteinExistence type="inferred from homology"/>
<comment type="similarity">
    <text evidence="1">Belongs to the peptidase A31 family.</text>
</comment>
<dbReference type="NCBIfam" id="TIGR00072">
    <property type="entry name" value="hydrog_prot"/>
    <property type="match status" value="1"/>
</dbReference>
<evidence type="ECO:0000313" key="6">
    <source>
        <dbReference type="EMBL" id="GAB91523.1"/>
    </source>
</evidence>